<evidence type="ECO:0000313" key="3">
    <source>
        <dbReference type="Proteomes" id="UP000663868"/>
    </source>
</evidence>
<reference evidence="2" key="1">
    <citation type="submission" date="2021-02" db="EMBL/GenBank/DDBJ databases">
        <authorList>
            <person name="Nowell W R."/>
        </authorList>
    </citation>
    <scope>NUCLEOTIDE SEQUENCE</scope>
</reference>
<name>A0A820M4H2_9BILA</name>
<evidence type="ECO:0000313" key="2">
    <source>
        <dbReference type="EMBL" id="CAF4368126.1"/>
    </source>
</evidence>
<comment type="caution">
    <text evidence="2">The sequence shown here is derived from an EMBL/GenBank/DDBJ whole genome shotgun (WGS) entry which is preliminary data.</text>
</comment>
<gene>
    <name evidence="2" type="ORF">KXQ929_LOCUS49203</name>
</gene>
<evidence type="ECO:0000256" key="1">
    <source>
        <dbReference type="SAM" id="MobiDB-lite"/>
    </source>
</evidence>
<feature type="region of interest" description="Disordered" evidence="1">
    <location>
        <begin position="1"/>
        <end position="77"/>
    </location>
</feature>
<dbReference type="EMBL" id="CAJOBB010020523">
    <property type="protein sequence ID" value="CAF4368126.1"/>
    <property type="molecule type" value="Genomic_DNA"/>
</dbReference>
<proteinExistence type="predicted"/>
<feature type="compositionally biased region" description="Low complexity" evidence="1">
    <location>
        <begin position="42"/>
        <end position="65"/>
    </location>
</feature>
<dbReference type="Proteomes" id="UP000663868">
    <property type="component" value="Unassembled WGS sequence"/>
</dbReference>
<organism evidence="2 3">
    <name type="scientific">Adineta steineri</name>
    <dbReference type="NCBI Taxonomy" id="433720"/>
    <lineage>
        <taxon>Eukaryota</taxon>
        <taxon>Metazoa</taxon>
        <taxon>Spiralia</taxon>
        <taxon>Gnathifera</taxon>
        <taxon>Rotifera</taxon>
        <taxon>Eurotatoria</taxon>
        <taxon>Bdelloidea</taxon>
        <taxon>Adinetida</taxon>
        <taxon>Adinetidae</taxon>
        <taxon>Adineta</taxon>
    </lineage>
</organism>
<protein>
    <submittedName>
        <fullName evidence="2">Uncharacterized protein</fullName>
    </submittedName>
</protein>
<feature type="non-terminal residue" evidence="2">
    <location>
        <position position="77"/>
    </location>
</feature>
<accession>A0A820M4H2</accession>
<feature type="compositionally biased region" description="Polar residues" evidence="1">
    <location>
        <begin position="15"/>
        <end position="24"/>
    </location>
</feature>
<feature type="compositionally biased region" description="Basic and acidic residues" evidence="1">
    <location>
        <begin position="1"/>
        <end position="12"/>
    </location>
</feature>
<feature type="non-terminal residue" evidence="2">
    <location>
        <position position="1"/>
    </location>
</feature>
<dbReference type="AlphaFoldDB" id="A0A820M4H2"/>
<sequence>PRQTHSSEHDHAQNYLYTPMTTTTPKRKVFHQKLSYQPPSPTNSSSQPPFILENNTNRNSKQNSNYFDIVYHDQSTR</sequence>